<evidence type="ECO:0000259" key="4">
    <source>
        <dbReference type="Pfam" id="PF20257"/>
    </source>
</evidence>
<dbReference type="InterPro" id="IPR002747">
    <property type="entry name" value="SAM_OH_AdoTrfase"/>
</dbReference>
<evidence type="ECO:0000256" key="1">
    <source>
        <dbReference type="ARBA" id="ARBA00022691"/>
    </source>
</evidence>
<keyword evidence="6" id="KW-1185">Reference proteome</keyword>
<proteinExistence type="inferred from homology"/>
<dbReference type="InterPro" id="IPR023228">
    <property type="entry name" value="SAM_OH_AdoTrfase_N_sf"/>
</dbReference>
<dbReference type="PANTHER" id="PTHR35092:SF1">
    <property type="entry name" value="CHLORINASE MJ1651"/>
    <property type="match status" value="1"/>
</dbReference>
<evidence type="ECO:0000313" key="5">
    <source>
        <dbReference type="EMBL" id="MCP2166706.1"/>
    </source>
</evidence>
<evidence type="ECO:0008006" key="7">
    <source>
        <dbReference type="Google" id="ProtNLM"/>
    </source>
</evidence>
<dbReference type="RefSeq" id="WP_253772860.1">
    <property type="nucleotide sequence ID" value="NZ_JAMTCK010000008.1"/>
</dbReference>
<evidence type="ECO:0000256" key="2">
    <source>
        <dbReference type="ARBA" id="ARBA00024035"/>
    </source>
</evidence>
<dbReference type="SUPFAM" id="SSF102522">
    <property type="entry name" value="Bacterial fluorinating enzyme, N-terminal domain"/>
    <property type="match status" value="1"/>
</dbReference>
<comment type="similarity">
    <text evidence="2">Belongs to the SAM hydrolase / SAM-dependent halogenase family.</text>
</comment>
<dbReference type="PANTHER" id="PTHR35092">
    <property type="entry name" value="CHLORINASE MJ1651"/>
    <property type="match status" value="1"/>
</dbReference>
<name>A0AAE3GEA4_9PSEU</name>
<dbReference type="EMBL" id="JAMTCK010000008">
    <property type="protein sequence ID" value="MCP2166706.1"/>
    <property type="molecule type" value="Genomic_DNA"/>
</dbReference>
<dbReference type="AlphaFoldDB" id="A0AAE3GEA4"/>
<dbReference type="Pfam" id="PF20257">
    <property type="entry name" value="SAM_HAT_C"/>
    <property type="match status" value="1"/>
</dbReference>
<evidence type="ECO:0000313" key="6">
    <source>
        <dbReference type="Proteomes" id="UP001206128"/>
    </source>
</evidence>
<dbReference type="Proteomes" id="UP001206128">
    <property type="component" value="Unassembled WGS sequence"/>
</dbReference>
<dbReference type="InterPro" id="IPR046470">
    <property type="entry name" value="SAM_HAT_C"/>
</dbReference>
<protein>
    <recommendedName>
        <fullName evidence="7">SAM-dependent chlorinase/fluorinase</fullName>
    </recommendedName>
</protein>
<dbReference type="InterPro" id="IPR046469">
    <property type="entry name" value="SAM_HAT_N"/>
</dbReference>
<dbReference type="Pfam" id="PF01887">
    <property type="entry name" value="SAM_HAT_N"/>
    <property type="match status" value="1"/>
</dbReference>
<evidence type="ECO:0000259" key="3">
    <source>
        <dbReference type="Pfam" id="PF01887"/>
    </source>
</evidence>
<gene>
    <name evidence="5" type="ORF">LX83_003578</name>
</gene>
<feature type="domain" description="S-adenosyl-l-methionine hydroxide adenosyltransferase N-terminal" evidence="3">
    <location>
        <begin position="12"/>
        <end position="162"/>
    </location>
</feature>
<keyword evidence="1" id="KW-0949">S-adenosyl-L-methionine</keyword>
<dbReference type="InterPro" id="IPR023227">
    <property type="entry name" value="SAM_OH_AdoTrfase_C_sf"/>
</dbReference>
<reference evidence="5" key="1">
    <citation type="submission" date="2022-06" db="EMBL/GenBank/DDBJ databases">
        <title>Genomic Encyclopedia of Archaeal and Bacterial Type Strains, Phase II (KMG-II): from individual species to whole genera.</title>
        <authorList>
            <person name="Goeker M."/>
        </authorList>
    </citation>
    <scope>NUCLEOTIDE SEQUENCE</scope>
    <source>
        <strain evidence="5">DSM 43935</strain>
    </source>
</reference>
<dbReference type="Gene3D" id="2.40.30.90">
    <property type="entry name" value="Bacterial fluorinating enzyme like"/>
    <property type="match status" value="1"/>
</dbReference>
<dbReference type="Gene3D" id="3.40.50.10790">
    <property type="entry name" value="S-adenosyl-l-methionine hydroxide adenosyltransferase, N-terminal"/>
    <property type="match status" value="1"/>
</dbReference>
<feature type="domain" description="S-adenosyl-l-methionine hydroxide adenosyltransferase C-terminal" evidence="4">
    <location>
        <begin position="192"/>
        <end position="283"/>
    </location>
</feature>
<accession>A0AAE3GEA4</accession>
<organism evidence="5 6">
    <name type="scientific">Goodfellowiella coeruleoviolacea</name>
    <dbReference type="NCBI Taxonomy" id="334858"/>
    <lineage>
        <taxon>Bacteria</taxon>
        <taxon>Bacillati</taxon>
        <taxon>Actinomycetota</taxon>
        <taxon>Actinomycetes</taxon>
        <taxon>Pseudonocardiales</taxon>
        <taxon>Pseudonocardiaceae</taxon>
        <taxon>Goodfellowiella</taxon>
    </lineage>
</organism>
<sequence>MNNTAAHPWNCISFTTDYGLEDGFVAACAGVIATIAPAARVIDITHAVPAQDIRRGAVVLEQTAPYLPPAVHLAVVDPGVGTQRRGVLLVAGDATAVRGLLVGPDNGLLLPAAEALGGLRAAYELAEPRYWLPEVSMTFHGRDVFAPVAAHLATGVPPESFGPSVPLAELVRLPEPVNRVERGAAGPALVTEVIAVDRFGNVQLAAHRADLARLDLPPGQPVGLHSADASAPGEARTVLVGRTFADVAPGELVLIVDSSDRLAVAVNGGAAAVLLGVQPGSLVRLDR</sequence>
<comment type="caution">
    <text evidence="5">The sequence shown here is derived from an EMBL/GenBank/DDBJ whole genome shotgun (WGS) entry which is preliminary data.</text>
</comment>
<dbReference type="SUPFAM" id="SSF101852">
    <property type="entry name" value="Bacterial fluorinating enzyme, C-terminal domain"/>
    <property type="match status" value="1"/>
</dbReference>
<dbReference type="PIRSF" id="PIRSF006779">
    <property type="entry name" value="UCP006779"/>
    <property type="match status" value="1"/>
</dbReference>